<dbReference type="Pfam" id="PF00005">
    <property type="entry name" value="ABC_tran"/>
    <property type="match status" value="2"/>
</dbReference>
<dbReference type="PROSITE" id="PS50893">
    <property type="entry name" value="ABC_TRANSPORTER_2"/>
    <property type="match status" value="2"/>
</dbReference>
<dbReference type="InterPro" id="IPR051309">
    <property type="entry name" value="ABCF_ATPase"/>
</dbReference>
<reference evidence="1" key="2">
    <citation type="submission" date="2019-09" db="EMBL/GenBank/DDBJ databases">
        <title>Taxonomic note: a critical rebuttal of the proposed division of the genus Arcobacter into six genera, emended descriptions of Arcobacter anaerophilus and the genus Arcobacter, and an assessment of genus-level boundaries for Epsilonproteobacteria using in silico genomic comparator tools.</title>
        <authorList>
            <person name="On S.L.W."/>
            <person name="Miller W.G."/>
            <person name="Biggs P."/>
            <person name="Cornelius A."/>
            <person name="Vandamme P."/>
        </authorList>
    </citation>
    <scope>NUCLEOTIDE SEQUENCE [LARGE SCALE GENOMIC DNA]</scope>
    <source>
        <strain evidence="1">LMG 26638</strain>
    </source>
</reference>
<name>A0A5C2H5G3_9BACT</name>
<dbReference type="RefSeq" id="WP_130233151.1">
    <property type="nucleotide sequence ID" value="NZ_BMEF01000011.1"/>
</dbReference>
<dbReference type="AlphaFoldDB" id="A0A5C2H5G3"/>
<dbReference type="InterPro" id="IPR027417">
    <property type="entry name" value="P-loop_NTPase"/>
</dbReference>
<evidence type="ECO:0000313" key="1">
    <source>
        <dbReference type="EMBL" id="QEP34197.1"/>
    </source>
</evidence>
<dbReference type="GO" id="GO:0005524">
    <property type="term" value="F:ATP binding"/>
    <property type="evidence" value="ECO:0007669"/>
    <property type="project" value="UniProtKB-KW"/>
</dbReference>
<dbReference type="CDD" id="cd03221">
    <property type="entry name" value="ABCF_EF-3"/>
    <property type="match status" value="2"/>
</dbReference>
<proteinExistence type="predicted"/>
<dbReference type="EMBL" id="CP035928">
    <property type="protein sequence ID" value="QEP34197.1"/>
    <property type="molecule type" value="Genomic_DNA"/>
</dbReference>
<keyword evidence="2" id="KW-1185">Reference proteome</keyword>
<protein>
    <submittedName>
        <fullName evidence="1">ABC transporter, ATP-binding protein</fullName>
    </submittedName>
</protein>
<dbReference type="KEGG" id="apai:APAC_1071"/>
<organism evidence="1 2">
    <name type="scientific">Malaciobacter pacificus</name>
    <dbReference type="NCBI Taxonomy" id="1080223"/>
    <lineage>
        <taxon>Bacteria</taxon>
        <taxon>Pseudomonadati</taxon>
        <taxon>Campylobacterota</taxon>
        <taxon>Epsilonproteobacteria</taxon>
        <taxon>Campylobacterales</taxon>
        <taxon>Arcobacteraceae</taxon>
        <taxon>Malaciobacter</taxon>
    </lineage>
</organism>
<keyword evidence="1" id="KW-0067">ATP-binding</keyword>
<dbReference type="SMART" id="SM00382">
    <property type="entry name" value="AAA"/>
    <property type="match status" value="2"/>
</dbReference>
<dbReference type="InterPro" id="IPR032781">
    <property type="entry name" value="ABC_tran_Xtn"/>
</dbReference>
<gene>
    <name evidence="1" type="ORF">APAC_1071</name>
</gene>
<dbReference type="InterPro" id="IPR017871">
    <property type="entry name" value="ABC_transporter-like_CS"/>
</dbReference>
<evidence type="ECO:0000313" key="2">
    <source>
        <dbReference type="Proteomes" id="UP000322726"/>
    </source>
</evidence>
<dbReference type="OrthoDB" id="9808609at2"/>
<dbReference type="PANTHER" id="PTHR42855">
    <property type="entry name" value="ABC TRANSPORTER ATP-BINDING SUBUNIT"/>
    <property type="match status" value="1"/>
</dbReference>
<dbReference type="FunFam" id="3.40.50.300:FF:000011">
    <property type="entry name" value="Putative ABC transporter ATP-binding component"/>
    <property type="match status" value="1"/>
</dbReference>
<dbReference type="Pfam" id="PF12848">
    <property type="entry name" value="ABC_tran_Xtn"/>
    <property type="match status" value="1"/>
</dbReference>
<dbReference type="SUPFAM" id="SSF52540">
    <property type="entry name" value="P-loop containing nucleoside triphosphate hydrolases"/>
    <property type="match status" value="2"/>
</dbReference>
<dbReference type="PANTHER" id="PTHR42855:SF2">
    <property type="entry name" value="DRUG RESISTANCE ABC TRANSPORTER,ATP-BINDING PROTEIN"/>
    <property type="match status" value="1"/>
</dbReference>
<dbReference type="GO" id="GO:0016887">
    <property type="term" value="F:ATP hydrolysis activity"/>
    <property type="evidence" value="ECO:0007669"/>
    <property type="project" value="InterPro"/>
</dbReference>
<accession>A0A5C2H5G3</accession>
<sequence length="611" mass="69226">MIELSNISKAYAHKELFSNLNFRLNKGNKVGLVGRNGSGKSTLFKLILGEESPDDGEINIPKNYKIGALRQHLVFSEKTVRAEAAQALNEEDKYNVYKVEKILFGLGFTNEDLEKDPLSFSGGYQIRINLAKLLVTEPNLLLLDEPTNYLDILSLRWLKSFLKSFEGEVIIITHDRDFMDSVTTHTMGLVRRNLEIIPGDTKKFYTQLEANDEHYEKQKIALDKKRKELEEFIAKNKARASTAAQAQSKQKELDKLEDLGSLSHDATLDFDFNFKETPAKVLLDIKDVSFGYEADNILFKDISFTLKKGETLGIIGKNGKGKSTLLNTIAGELKQLTGNIDYHGTTNFGHFGQTNIDHLNPNNTIMDEIYLGNPKLPESTVRGIAGSMMFSGDDIKKKISLLSGGEKSRVMLGKILATDVNLLFLDEPTNHLDMESIDSLIQAIKNFKGSCIIVTHSEELLRQTCDRLIVFSKGGADYFNGTYDEFLEKIGWEEEEIEQKEKSTPKVNKKENKKLRAALVQERSKLTSPLKKAVEKYETKIMELEETLEQNQNELMEASNKNDNSKVIELSSVVLKLEKEVEENFELLEENQLKLDEILEEYEVKLQELEA</sequence>
<dbReference type="InterPro" id="IPR003593">
    <property type="entry name" value="AAA+_ATPase"/>
</dbReference>
<keyword evidence="1" id="KW-0547">Nucleotide-binding</keyword>
<dbReference type="PROSITE" id="PS00211">
    <property type="entry name" value="ABC_TRANSPORTER_1"/>
    <property type="match status" value="1"/>
</dbReference>
<reference evidence="1" key="1">
    <citation type="submission" date="2019-09" db="EMBL/GenBank/DDBJ databases">
        <title>Complete genome sequencing of four Arcobacter species reveals a diverse suite of mobile elements.</title>
        <authorList>
            <person name="Miller W.G."/>
            <person name="Yee E."/>
            <person name="Bono J.L."/>
        </authorList>
    </citation>
    <scope>NUCLEOTIDE SEQUENCE [LARGE SCALE GENOMIC DNA]</scope>
    <source>
        <strain evidence="1">LMG 26638</strain>
    </source>
</reference>
<dbReference type="InterPro" id="IPR003439">
    <property type="entry name" value="ABC_transporter-like_ATP-bd"/>
</dbReference>
<dbReference type="Gene3D" id="3.40.50.300">
    <property type="entry name" value="P-loop containing nucleotide triphosphate hydrolases"/>
    <property type="match status" value="2"/>
</dbReference>
<dbReference type="Proteomes" id="UP000322726">
    <property type="component" value="Chromosome"/>
</dbReference>